<keyword evidence="1" id="KW-1133">Transmembrane helix</keyword>
<sequence>MPAPPAAEDADAVEVPRTAADLLGYHERNAGRLVVDPAEARRAFGKAVAARLKLSADGRGVLWLQPTADPEDPQNWSDARKSLQLLIIMLASIVLDLIGSIGVAAIFPLAAEYRTTADHINAISSNWALLLHGIGGFVVTHVDYKWAYVVGALYSLGVLLMIVVWGEETLYDRLHPPPPSAKNLRTRAETLLGLTGARRADLCPSWTACVAGPLRVVWRPQARGGVDEADVLDGLRCVACFCSLACTDLNATAPRPVCCAPDSRFGALHDRTQAPRRMCLSTSRIGAPSHS</sequence>
<keyword evidence="1" id="KW-0472">Membrane</keyword>
<accession>A0AAD7CDB5</accession>
<evidence type="ECO:0000256" key="1">
    <source>
        <dbReference type="SAM" id="Phobius"/>
    </source>
</evidence>
<comment type="caution">
    <text evidence="2">The sequence shown here is derived from an EMBL/GenBank/DDBJ whole genome shotgun (WGS) entry which is preliminary data.</text>
</comment>
<keyword evidence="3" id="KW-1185">Reference proteome</keyword>
<keyword evidence="1" id="KW-0812">Transmembrane</keyword>
<evidence type="ECO:0000313" key="2">
    <source>
        <dbReference type="EMBL" id="KAJ7645303.1"/>
    </source>
</evidence>
<name>A0AAD7CDB5_MYCRO</name>
<feature type="transmembrane region" description="Helical" evidence="1">
    <location>
        <begin position="146"/>
        <end position="166"/>
    </location>
</feature>
<gene>
    <name evidence="2" type="ORF">B0H17DRAFT_458222</name>
</gene>
<dbReference type="Proteomes" id="UP001221757">
    <property type="component" value="Unassembled WGS sequence"/>
</dbReference>
<protein>
    <submittedName>
        <fullName evidence="2">Uncharacterized protein</fullName>
    </submittedName>
</protein>
<organism evidence="2 3">
    <name type="scientific">Mycena rosella</name>
    <name type="common">Pink bonnet</name>
    <name type="synonym">Agaricus rosellus</name>
    <dbReference type="NCBI Taxonomy" id="1033263"/>
    <lineage>
        <taxon>Eukaryota</taxon>
        <taxon>Fungi</taxon>
        <taxon>Dikarya</taxon>
        <taxon>Basidiomycota</taxon>
        <taxon>Agaricomycotina</taxon>
        <taxon>Agaricomycetes</taxon>
        <taxon>Agaricomycetidae</taxon>
        <taxon>Agaricales</taxon>
        <taxon>Marasmiineae</taxon>
        <taxon>Mycenaceae</taxon>
        <taxon>Mycena</taxon>
    </lineage>
</organism>
<dbReference type="EMBL" id="JARKIE010000402">
    <property type="protein sequence ID" value="KAJ7645303.1"/>
    <property type="molecule type" value="Genomic_DNA"/>
</dbReference>
<dbReference type="AlphaFoldDB" id="A0AAD7CDB5"/>
<proteinExistence type="predicted"/>
<feature type="transmembrane region" description="Helical" evidence="1">
    <location>
        <begin position="119"/>
        <end position="139"/>
    </location>
</feature>
<feature type="transmembrane region" description="Helical" evidence="1">
    <location>
        <begin position="85"/>
        <end position="107"/>
    </location>
</feature>
<reference evidence="2" key="1">
    <citation type="submission" date="2023-03" db="EMBL/GenBank/DDBJ databases">
        <title>Massive genome expansion in bonnet fungi (Mycena s.s.) driven by repeated elements and novel gene families across ecological guilds.</title>
        <authorList>
            <consortium name="Lawrence Berkeley National Laboratory"/>
            <person name="Harder C.B."/>
            <person name="Miyauchi S."/>
            <person name="Viragh M."/>
            <person name="Kuo A."/>
            <person name="Thoen E."/>
            <person name="Andreopoulos B."/>
            <person name="Lu D."/>
            <person name="Skrede I."/>
            <person name="Drula E."/>
            <person name="Henrissat B."/>
            <person name="Morin E."/>
            <person name="Kohler A."/>
            <person name="Barry K."/>
            <person name="LaButti K."/>
            <person name="Morin E."/>
            <person name="Salamov A."/>
            <person name="Lipzen A."/>
            <person name="Mereny Z."/>
            <person name="Hegedus B."/>
            <person name="Baldrian P."/>
            <person name="Stursova M."/>
            <person name="Weitz H."/>
            <person name="Taylor A."/>
            <person name="Grigoriev I.V."/>
            <person name="Nagy L.G."/>
            <person name="Martin F."/>
            <person name="Kauserud H."/>
        </authorList>
    </citation>
    <scope>NUCLEOTIDE SEQUENCE</scope>
    <source>
        <strain evidence="2">CBHHK067</strain>
    </source>
</reference>
<evidence type="ECO:0000313" key="3">
    <source>
        <dbReference type="Proteomes" id="UP001221757"/>
    </source>
</evidence>